<dbReference type="EMBL" id="LVKK01000007">
    <property type="protein sequence ID" value="OAG43941.1"/>
    <property type="molecule type" value="Genomic_DNA"/>
</dbReference>
<feature type="compositionally biased region" description="Basic and acidic residues" evidence="1">
    <location>
        <begin position="57"/>
        <end position="66"/>
    </location>
</feature>
<protein>
    <submittedName>
        <fullName evidence="3">Uncharacterized protein</fullName>
    </submittedName>
</protein>
<evidence type="ECO:0000256" key="2">
    <source>
        <dbReference type="SAM" id="Phobius"/>
    </source>
</evidence>
<dbReference type="Proteomes" id="UP000077002">
    <property type="component" value="Unassembled WGS sequence"/>
</dbReference>
<evidence type="ECO:0000256" key="1">
    <source>
        <dbReference type="SAM" id="MobiDB-lite"/>
    </source>
</evidence>
<sequence length="373" mass="39796">MSAPNQGRQSPDPERQTGAQQQDHPSQPGSGKLDNSQSKNEGKDDQTANLTSNPKHILQDHAETKTGKASVTVAAADETTELNGASPRRGYSKGELMPVSCLNRTIDTGEHITDDHGNLQYIPFPTCNETGQPLSFKYNEPQTQTCTIDALPDELYHLLEFFVHSDVPLTCRVPSFPLTQEELGITSSLPDASGLGAAEKGLWTPFTIALQGVLQLSHLHLHTNINALFHMSQDPDSPRASSHQSYLIASTAYSLPNTSSSAPSEGAKIVRNEPLVLTFNVGWIDGAVLPGMVGRPVLKVTDHSIGFSLLSFFAVAASAGVGAMAMLVYERRKSGRSGIYSNGILGGNVGNGMARSSGYGGYGGYTSNIGKRD</sequence>
<proteinExistence type="predicted"/>
<evidence type="ECO:0000313" key="3">
    <source>
        <dbReference type="EMBL" id="OAG43941.1"/>
    </source>
</evidence>
<dbReference type="PANTHER" id="PTHR40368:SF1">
    <property type="entry name" value="YALI0F14399P"/>
    <property type="match status" value="1"/>
</dbReference>
<reference evidence="3 4" key="1">
    <citation type="submission" date="2016-03" db="EMBL/GenBank/DDBJ databases">
        <title>Draft genome sequence of the Fonsecaea monophora CBS 269.37.</title>
        <authorList>
            <person name="Bombassaro A."/>
            <person name="Vinicius W.A."/>
            <person name="De Hoog S."/>
            <person name="Sun J."/>
            <person name="Souza E.M."/>
            <person name="Raittz R.T."/>
            <person name="Costa F."/>
            <person name="Leao A.C."/>
            <person name="Tadra-Sfeir M.Z."/>
            <person name="Baura V."/>
            <person name="Balsanelli E."/>
            <person name="Pedrosa F.O."/>
            <person name="Moreno L.F."/>
            <person name="Steffens M.B."/>
            <person name="Xi L."/>
            <person name="Bocca A.L."/>
            <person name="Felipe M.S."/>
            <person name="Teixeira M."/>
            <person name="Telles Filho F.Q."/>
            <person name="Azevedo C.M."/>
            <person name="Gomes R."/>
            <person name="Vicente V.A."/>
        </authorList>
    </citation>
    <scope>NUCLEOTIDE SEQUENCE [LARGE SCALE GENOMIC DNA]</scope>
    <source>
        <strain evidence="3 4">CBS 269.37</strain>
    </source>
</reference>
<comment type="caution">
    <text evidence="3">The sequence shown here is derived from an EMBL/GenBank/DDBJ whole genome shotgun (WGS) entry which is preliminary data.</text>
</comment>
<dbReference type="GeneID" id="34596971"/>
<keyword evidence="2" id="KW-0472">Membrane</keyword>
<dbReference type="OrthoDB" id="18530at2759"/>
<feature type="region of interest" description="Disordered" evidence="1">
    <location>
        <begin position="1"/>
        <end position="94"/>
    </location>
</feature>
<feature type="compositionally biased region" description="Polar residues" evidence="1">
    <location>
        <begin position="17"/>
        <end position="39"/>
    </location>
</feature>
<gene>
    <name evidence="3" type="ORF">AYO21_01793</name>
</gene>
<keyword evidence="2" id="KW-0812">Transmembrane</keyword>
<dbReference type="RefSeq" id="XP_022515893.1">
    <property type="nucleotide sequence ID" value="XM_022651775.1"/>
</dbReference>
<feature type="transmembrane region" description="Helical" evidence="2">
    <location>
        <begin position="305"/>
        <end position="329"/>
    </location>
</feature>
<keyword evidence="4" id="KW-1185">Reference proteome</keyword>
<dbReference type="PANTHER" id="PTHR40368">
    <property type="entry name" value="YALI0F14399P"/>
    <property type="match status" value="1"/>
</dbReference>
<dbReference type="AlphaFoldDB" id="A0A177FJJ6"/>
<accession>A0A177FJJ6</accession>
<name>A0A177FJJ6_9EURO</name>
<organism evidence="3 4">
    <name type="scientific">Fonsecaea monophora</name>
    <dbReference type="NCBI Taxonomy" id="254056"/>
    <lineage>
        <taxon>Eukaryota</taxon>
        <taxon>Fungi</taxon>
        <taxon>Dikarya</taxon>
        <taxon>Ascomycota</taxon>
        <taxon>Pezizomycotina</taxon>
        <taxon>Eurotiomycetes</taxon>
        <taxon>Chaetothyriomycetidae</taxon>
        <taxon>Chaetothyriales</taxon>
        <taxon>Herpotrichiellaceae</taxon>
        <taxon>Fonsecaea</taxon>
    </lineage>
</organism>
<keyword evidence="2" id="KW-1133">Transmembrane helix</keyword>
<evidence type="ECO:0000313" key="4">
    <source>
        <dbReference type="Proteomes" id="UP000077002"/>
    </source>
</evidence>